<reference evidence="2" key="1">
    <citation type="submission" date="2023-10" db="EMBL/GenBank/DDBJ databases">
        <authorList>
            <person name="Noh H."/>
        </authorList>
    </citation>
    <scope>NUCLEOTIDE SEQUENCE</scope>
    <source>
        <strain evidence="2">DUCC4014</strain>
    </source>
</reference>
<evidence type="ECO:0000313" key="2">
    <source>
        <dbReference type="EMBL" id="WOO79466.1"/>
    </source>
</evidence>
<sequence length="110" mass="11599">MSGTRQSAAAGRSLVPSSSSSSSDEPILLESPPRASRSTSRASTATLRNDSIVVLDDSDSPTASTSTGKRHTPIPCSGPRRPKRSQTKLSIEDDDEIELGVIQSLKLGVY</sequence>
<dbReference type="EMBL" id="CP086715">
    <property type="protein sequence ID" value="WOO79466.1"/>
    <property type="molecule type" value="Genomic_DNA"/>
</dbReference>
<evidence type="ECO:0000256" key="1">
    <source>
        <dbReference type="SAM" id="MobiDB-lite"/>
    </source>
</evidence>
<keyword evidence="3" id="KW-1185">Reference proteome</keyword>
<organism evidence="2 3">
    <name type="scientific">Vanrija pseudolonga</name>
    <dbReference type="NCBI Taxonomy" id="143232"/>
    <lineage>
        <taxon>Eukaryota</taxon>
        <taxon>Fungi</taxon>
        <taxon>Dikarya</taxon>
        <taxon>Basidiomycota</taxon>
        <taxon>Agaricomycotina</taxon>
        <taxon>Tremellomycetes</taxon>
        <taxon>Trichosporonales</taxon>
        <taxon>Trichosporonaceae</taxon>
        <taxon>Vanrija</taxon>
    </lineage>
</organism>
<feature type="region of interest" description="Disordered" evidence="1">
    <location>
        <begin position="1"/>
        <end position="91"/>
    </location>
</feature>
<gene>
    <name evidence="2" type="ORF">LOC62_02G002988</name>
</gene>
<proteinExistence type="predicted"/>
<name>A0AAF1BGA9_9TREE</name>
<accession>A0AAF1BGA9</accession>
<protein>
    <submittedName>
        <fullName evidence="2">Uncharacterized protein</fullName>
    </submittedName>
</protein>
<dbReference type="GeneID" id="87806234"/>
<evidence type="ECO:0000313" key="3">
    <source>
        <dbReference type="Proteomes" id="UP000827549"/>
    </source>
</evidence>
<dbReference type="AlphaFoldDB" id="A0AAF1BGA9"/>
<feature type="compositionally biased region" description="Low complexity" evidence="1">
    <location>
        <begin position="13"/>
        <end position="46"/>
    </location>
</feature>
<dbReference type="Proteomes" id="UP000827549">
    <property type="component" value="Chromosome 2"/>
</dbReference>
<dbReference type="RefSeq" id="XP_062625498.1">
    <property type="nucleotide sequence ID" value="XM_062769514.1"/>
</dbReference>